<proteinExistence type="predicted"/>
<protein>
    <submittedName>
        <fullName evidence="1">Phage tail sheath protein FI</fullName>
    </submittedName>
</protein>
<name>A0A6G5QNE9_CAMRE</name>
<organism evidence="1 2">
    <name type="scientific">Campylobacter rectus</name>
    <name type="common">Wolinella recta</name>
    <dbReference type="NCBI Taxonomy" id="203"/>
    <lineage>
        <taxon>Bacteria</taxon>
        <taxon>Pseudomonadati</taxon>
        <taxon>Campylobacterota</taxon>
        <taxon>Epsilonproteobacteria</taxon>
        <taxon>Campylobacterales</taxon>
        <taxon>Campylobacteraceae</taxon>
        <taxon>Campylobacter</taxon>
    </lineage>
</organism>
<evidence type="ECO:0000313" key="2">
    <source>
        <dbReference type="Proteomes" id="UP000502377"/>
    </source>
</evidence>
<dbReference type="InterPro" id="IPR052042">
    <property type="entry name" value="Tail_sheath_structural"/>
</dbReference>
<accession>A0A6G5QNE9</accession>
<dbReference type="PANTHER" id="PTHR35861">
    <property type="match status" value="1"/>
</dbReference>
<dbReference type="PANTHER" id="PTHR35861:SF1">
    <property type="entry name" value="PHAGE TAIL SHEATH PROTEIN"/>
    <property type="match status" value="1"/>
</dbReference>
<sequence>MPSKYGVNVELYNGSLNPYEINNRRPIAIVGDDSKLTAGLYVYSTVEDALKAVEGGTIKNALEDLKACGIHTQVVLSSFKQSTNSDASAKKQENLTSCLNAIDALKKAENVVMAKPKFIAAPEYNDAGVYEKLKQLGEYLRAVYAIEVDATNEQTAKAAVQTLATKTAIITFQKVKRVDKVIRPLSMFLIALYAKVMSETEYGFSQTYSNRVIPGITAIVDNVEFIQGVDCEADRLRSEGITIAYVDDGIRAWGGETRDEDFTSMHTYVIFYTAIETIFQAQKRAIDKRMRDVLKNVVDSLEAFYRRLVANNVAVGFEVTVPAELNTNETISEGKIYIKHRVQEMPLIKNITNRIYRVTDYSQVLIEEL</sequence>
<dbReference type="KEGG" id="crx:CRECT_1332"/>
<dbReference type="RefSeq" id="WP_002944713.1">
    <property type="nucleotide sequence ID" value="NZ_CP012543.1"/>
</dbReference>
<dbReference type="AlphaFoldDB" id="A0A6G5QNE9"/>
<reference evidence="1 2" key="1">
    <citation type="submission" date="2016-07" db="EMBL/GenBank/DDBJ databases">
        <title>Comparative genomics of the Campylobacter concisus group.</title>
        <authorList>
            <person name="Miller W.G."/>
            <person name="Yee E."/>
            <person name="Chapman M.H."/>
            <person name="Huynh S."/>
            <person name="Bono J.L."/>
            <person name="On S.L.W."/>
            <person name="StLeger J."/>
            <person name="Foster G."/>
            <person name="Parker C.T."/>
        </authorList>
    </citation>
    <scope>NUCLEOTIDE SEQUENCE [LARGE SCALE GENOMIC DNA]</scope>
    <source>
        <strain evidence="1 2">ATCC 33238</strain>
    </source>
</reference>
<dbReference type="Proteomes" id="UP000502377">
    <property type="component" value="Chromosome"/>
</dbReference>
<evidence type="ECO:0000313" key="1">
    <source>
        <dbReference type="EMBL" id="QCD46986.1"/>
    </source>
</evidence>
<dbReference type="EMBL" id="CP012543">
    <property type="protein sequence ID" value="QCD46986.1"/>
    <property type="molecule type" value="Genomic_DNA"/>
</dbReference>
<gene>
    <name evidence="1" type="ORF">CRECT_1332</name>
</gene>